<feature type="compositionally biased region" description="Low complexity" evidence="1">
    <location>
        <begin position="379"/>
        <end position="392"/>
    </location>
</feature>
<feature type="region of interest" description="Disordered" evidence="1">
    <location>
        <begin position="29"/>
        <end position="49"/>
    </location>
</feature>
<sequence>MDSAQIALSPSVAEAISRGAVVEQLRGRDAFRDEDDASSVCTPAPDDGPRLRAEAAAAAWQAVAAAADRVAAAATADAAAQRLRADALERQVEEAVSEPPAPAPAPAPPRAEAPAPPRPLASPAKLPLAREAPAPARPRPPSPPPQATTATQTPADDRARLKRAIASLERDLDAREAEAKRREQLLVKAKGEIHALTYELLGMRARAADATEALEQARTAAAAAEAYARRRMEERLPKPEPAPQPQPVPVRRRPSSASTAIYNRDTTWAYLKKGRGTSVVDGRRRSINRSHRASAARETPYGAYHVDTDSVPPKLHGLGFRRKPATRQAPMEYVRGPRSPARPRPRPASAPSRRRPLPYEDPDSDDSLRVDPEHTSPWVKSLSVKVRLSSPD</sequence>
<feature type="compositionally biased region" description="Low complexity" evidence="1">
    <location>
        <begin position="121"/>
        <end position="134"/>
    </location>
</feature>
<comment type="caution">
    <text evidence="2">The sequence shown here is derived from an EMBL/GenBank/DDBJ whole genome shotgun (WGS) entry which is preliminary data.</text>
</comment>
<feature type="compositionally biased region" description="Pro residues" evidence="1">
    <location>
        <begin position="239"/>
        <end position="248"/>
    </location>
</feature>
<evidence type="ECO:0000313" key="3">
    <source>
        <dbReference type="Proteomes" id="UP000789595"/>
    </source>
</evidence>
<protein>
    <submittedName>
        <fullName evidence="2">Uncharacterized protein</fullName>
    </submittedName>
</protein>
<accession>A0A8J2WIV9</accession>
<reference evidence="2" key="1">
    <citation type="submission" date="2021-11" db="EMBL/GenBank/DDBJ databases">
        <authorList>
            <consortium name="Genoscope - CEA"/>
            <person name="William W."/>
        </authorList>
    </citation>
    <scope>NUCLEOTIDE SEQUENCE</scope>
</reference>
<dbReference type="Proteomes" id="UP000789595">
    <property type="component" value="Unassembled WGS sequence"/>
</dbReference>
<feature type="compositionally biased region" description="Pro residues" evidence="1">
    <location>
        <begin position="99"/>
        <end position="120"/>
    </location>
</feature>
<evidence type="ECO:0000256" key="1">
    <source>
        <dbReference type="SAM" id="MobiDB-lite"/>
    </source>
</evidence>
<proteinExistence type="predicted"/>
<organism evidence="2 3">
    <name type="scientific">Pelagomonas calceolata</name>
    <dbReference type="NCBI Taxonomy" id="35677"/>
    <lineage>
        <taxon>Eukaryota</taxon>
        <taxon>Sar</taxon>
        <taxon>Stramenopiles</taxon>
        <taxon>Ochrophyta</taxon>
        <taxon>Pelagophyceae</taxon>
        <taxon>Pelagomonadales</taxon>
        <taxon>Pelagomonadaceae</taxon>
        <taxon>Pelagomonas</taxon>
    </lineage>
</organism>
<dbReference type="AlphaFoldDB" id="A0A8J2WIV9"/>
<feature type="region of interest" description="Disordered" evidence="1">
    <location>
        <begin position="89"/>
        <end position="161"/>
    </location>
</feature>
<dbReference type="EMBL" id="CAKKNE010000003">
    <property type="protein sequence ID" value="CAH0370545.1"/>
    <property type="molecule type" value="Genomic_DNA"/>
</dbReference>
<name>A0A8J2WIV9_9STRA</name>
<gene>
    <name evidence="2" type="ORF">PECAL_3P04410</name>
</gene>
<feature type="compositionally biased region" description="Basic residues" evidence="1">
    <location>
        <begin position="285"/>
        <end position="294"/>
    </location>
</feature>
<feature type="compositionally biased region" description="Pro residues" evidence="1">
    <location>
        <begin position="135"/>
        <end position="146"/>
    </location>
</feature>
<keyword evidence="3" id="KW-1185">Reference proteome</keyword>
<feature type="region of interest" description="Disordered" evidence="1">
    <location>
        <begin position="275"/>
        <end position="392"/>
    </location>
</feature>
<feature type="region of interest" description="Disordered" evidence="1">
    <location>
        <begin position="231"/>
        <end position="259"/>
    </location>
</feature>
<evidence type="ECO:0000313" key="2">
    <source>
        <dbReference type="EMBL" id="CAH0370545.1"/>
    </source>
</evidence>